<dbReference type="PANTHER" id="PTHR30149:SF0">
    <property type="entry name" value="HYDROGENASE MATURATION FACTOR HYPD"/>
    <property type="match status" value="1"/>
</dbReference>
<gene>
    <name evidence="1" type="primary">hypD_2</name>
    <name evidence="1" type="ORF">NCTC12961_05076</name>
</gene>
<proteinExistence type="predicted"/>
<accession>A0A2X4XZ16</accession>
<dbReference type="InterPro" id="IPR002780">
    <property type="entry name" value="Hyd_form_HypD"/>
</dbReference>
<protein>
    <submittedName>
        <fullName evidence="1">Hydrogenase isoenzymes formation protein hypD</fullName>
    </submittedName>
</protein>
<dbReference type="GO" id="GO:0005506">
    <property type="term" value="F:iron ion binding"/>
    <property type="evidence" value="ECO:0007669"/>
    <property type="project" value="TreeGrafter"/>
</dbReference>
<dbReference type="Pfam" id="PF01924">
    <property type="entry name" value="HypD"/>
    <property type="match status" value="1"/>
</dbReference>
<dbReference type="Gene3D" id="3.40.50.11740">
    <property type="entry name" value="HypD, alpha/beta domain 2"/>
    <property type="match status" value="1"/>
</dbReference>
<dbReference type="GO" id="GO:0051539">
    <property type="term" value="F:4 iron, 4 sulfur cluster binding"/>
    <property type="evidence" value="ECO:0007669"/>
    <property type="project" value="TreeGrafter"/>
</dbReference>
<dbReference type="PANTHER" id="PTHR30149">
    <property type="entry name" value="HYDROGENASE PROTEIN ASSEMBLY PROTEIN HYPD"/>
    <property type="match status" value="1"/>
</dbReference>
<evidence type="ECO:0000313" key="2">
    <source>
        <dbReference type="Proteomes" id="UP000248897"/>
    </source>
</evidence>
<dbReference type="GO" id="GO:0051604">
    <property type="term" value="P:protein maturation"/>
    <property type="evidence" value="ECO:0007669"/>
    <property type="project" value="TreeGrafter"/>
</dbReference>
<dbReference type="GO" id="GO:0070025">
    <property type="term" value="F:carbon monoxide binding"/>
    <property type="evidence" value="ECO:0007669"/>
    <property type="project" value="TreeGrafter"/>
</dbReference>
<evidence type="ECO:0000313" key="1">
    <source>
        <dbReference type="EMBL" id="SQI45175.1"/>
    </source>
</evidence>
<dbReference type="EMBL" id="LS483469">
    <property type="protein sequence ID" value="SQI45175.1"/>
    <property type="molecule type" value="Genomic_DNA"/>
</dbReference>
<reference evidence="1 2" key="1">
    <citation type="submission" date="2018-06" db="EMBL/GenBank/DDBJ databases">
        <authorList>
            <consortium name="Pathogen Informatics"/>
            <person name="Doyle S."/>
        </authorList>
    </citation>
    <scope>NUCLEOTIDE SEQUENCE [LARGE SCALE GENOMIC DNA]</scope>
    <source>
        <strain evidence="1 2">NCTC12961</strain>
    </source>
</reference>
<name>A0A2X4XZ16_SERPL</name>
<dbReference type="AlphaFoldDB" id="A0A2X4XZ16"/>
<dbReference type="InterPro" id="IPR042243">
    <property type="entry name" value="HypD_1"/>
</dbReference>
<organism evidence="1 2">
    <name type="scientific">Serratia plymuthica</name>
    <dbReference type="NCBI Taxonomy" id="82996"/>
    <lineage>
        <taxon>Bacteria</taxon>
        <taxon>Pseudomonadati</taxon>
        <taxon>Pseudomonadota</taxon>
        <taxon>Gammaproteobacteria</taxon>
        <taxon>Enterobacterales</taxon>
        <taxon>Yersiniaceae</taxon>
        <taxon>Serratia</taxon>
    </lineage>
</organism>
<sequence>MRVVYSPLDALQLARANPQRQVVFFALGFETTMPVTAVTLQQARLEGIQNFSVFCQHISLIPTLRSLLQQPEVRIDGFLAPGMSA</sequence>
<dbReference type="Proteomes" id="UP000248897">
    <property type="component" value="Chromosome 1"/>
</dbReference>